<dbReference type="AlphaFoldDB" id="A0A8T2N7C0"/>
<protein>
    <submittedName>
        <fullName evidence="1">Uncharacterized protein</fullName>
    </submittedName>
</protein>
<evidence type="ECO:0000313" key="1">
    <source>
        <dbReference type="EMBL" id="KAG9336259.1"/>
    </source>
</evidence>
<gene>
    <name evidence="1" type="ORF">JZ751_002606</name>
</gene>
<reference evidence="1" key="1">
    <citation type="thesis" date="2021" institute="BYU ScholarsArchive" country="Provo, UT, USA">
        <title>Applications of and Algorithms for Genome Assembly and Genomic Analyses with an Emphasis on Marine Teleosts.</title>
        <authorList>
            <person name="Pickett B.D."/>
        </authorList>
    </citation>
    <scope>NUCLEOTIDE SEQUENCE</scope>
    <source>
        <strain evidence="1">HI-2016</strain>
    </source>
</reference>
<accession>A0A8T2N7C0</accession>
<name>A0A8T2N7C0_9TELE</name>
<evidence type="ECO:0000313" key="2">
    <source>
        <dbReference type="Proteomes" id="UP000824540"/>
    </source>
</evidence>
<organism evidence="1 2">
    <name type="scientific">Albula glossodonta</name>
    <name type="common">roundjaw bonefish</name>
    <dbReference type="NCBI Taxonomy" id="121402"/>
    <lineage>
        <taxon>Eukaryota</taxon>
        <taxon>Metazoa</taxon>
        <taxon>Chordata</taxon>
        <taxon>Craniata</taxon>
        <taxon>Vertebrata</taxon>
        <taxon>Euteleostomi</taxon>
        <taxon>Actinopterygii</taxon>
        <taxon>Neopterygii</taxon>
        <taxon>Teleostei</taxon>
        <taxon>Albuliformes</taxon>
        <taxon>Albulidae</taxon>
        <taxon>Albula</taxon>
    </lineage>
</organism>
<dbReference type="Proteomes" id="UP000824540">
    <property type="component" value="Unassembled WGS sequence"/>
</dbReference>
<dbReference type="OrthoDB" id="65481at2759"/>
<comment type="caution">
    <text evidence="1">The sequence shown here is derived from an EMBL/GenBank/DDBJ whole genome shotgun (WGS) entry which is preliminary data.</text>
</comment>
<feature type="non-terminal residue" evidence="1">
    <location>
        <position position="138"/>
    </location>
</feature>
<sequence length="138" mass="15218">MAVDTELVFWVVSDGHRNIAFAMNKSGGQQRVLFSSLSPMHLKSFGAELQPLPEKDCLIPAPYQDRPSVLGATNTSLSLHWPRSRPVRQCSGVSWPTTTYQVHYGVLMQGSGKHSCTDGLPCKVVECQDEFITLEGLL</sequence>
<dbReference type="EMBL" id="JAFBMS010000102">
    <property type="protein sequence ID" value="KAG9336259.1"/>
    <property type="molecule type" value="Genomic_DNA"/>
</dbReference>
<keyword evidence="2" id="KW-1185">Reference proteome</keyword>
<proteinExistence type="predicted"/>